<evidence type="ECO:0000313" key="3">
    <source>
        <dbReference type="Proteomes" id="UP001301958"/>
    </source>
</evidence>
<name>A0AAN6YL44_9PEZI</name>
<feature type="region of interest" description="Disordered" evidence="1">
    <location>
        <begin position="12"/>
        <end position="96"/>
    </location>
</feature>
<reference evidence="2" key="2">
    <citation type="submission" date="2023-05" db="EMBL/GenBank/DDBJ databases">
        <authorList>
            <consortium name="Lawrence Berkeley National Laboratory"/>
            <person name="Steindorff A."/>
            <person name="Hensen N."/>
            <person name="Bonometti L."/>
            <person name="Westerberg I."/>
            <person name="Brannstrom I.O."/>
            <person name="Guillou S."/>
            <person name="Cros-Aarteil S."/>
            <person name="Calhoun S."/>
            <person name="Haridas S."/>
            <person name="Kuo A."/>
            <person name="Mondo S."/>
            <person name="Pangilinan J."/>
            <person name="Riley R."/>
            <person name="Labutti K."/>
            <person name="Andreopoulos B."/>
            <person name="Lipzen A."/>
            <person name="Chen C."/>
            <person name="Yanf M."/>
            <person name="Daum C."/>
            <person name="Ng V."/>
            <person name="Clum A."/>
            <person name="Ohm R."/>
            <person name="Martin F."/>
            <person name="Silar P."/>
            <person name="Natvig D."/>
            <person name="Lalanne C."/>
            <person name="Gautier V."/>
            <person name="Ament-Velasquez S.L."/>
            <person name="Kruys A."/>
            <person name="Hutchinson M.I."/>
            <person name="Powell A.J."/>
            <person name="Barry K."/>
            <person name="Miller A.N."/>
            <person name="Grigoriev I.V."/>
            <person name="Debuchy R."/>
            <person name="Gladieux P."/>
            <person name="Thoren M.H."/>
            <person name="Johannesson H."/>
        </authorList>
    </citation>
    <scope>NUCLEOTIDE SEQUENCE</scope>
    <source>
        <strain evidence="2">CBS 990.96</strain>
    </source>
</reference>
<evidence type="ECO:0000313" key="2">
    <source>
        <dbReference type="EMBL" id="KAK4220721.1"/>
    </source>
</evidence>
<dbReference type="AlphaFoldDB" id="A0AAN6YL44"/>
<evidence type="ECO:0000256" key="1">
    <source>
        <dbReference type="SAM" id="MobiDB-lite"/>
    </source>
</evidence>
<comment type="caution">
    <text evidence="2">The sequence shown here is derived from an EMBL/GenBank/DDBJ whole genome shotgun (WGS) entry which is preliminary data.</text>
</comment>
<reference evidence="2" key="1">
    <citation type="journal article" date="2023" name="Mol. Phylogenet. Evol.">
        <title>Genome-scale phylogeny and comparative genomics of the fungal order Sordariales.</title>
        <authorList>
            <person name="Hensen N."/>
            <person name="Bonometti L."/>
            <person name="Westerberg I."/>
            <person name="Brannstrom I.O."/>
            <person name="Guillou S."/>
            <person name="Cros-Aarteil S."/>
            <person name="Calhoun S."/>
            <person name="Haridas S."/>
            <person name="Kuo A."/>
            <person name="Mondo S."/>
            <person name="Pangilinan J."/>
            <person name="Riley R."/>
            <person name="LaButti K."/>
            <person name="Andreopoulos B."/>
            <person name="Lipzen A."/>
            <person name="Chen C."/>
            <person name="Yan M."/>
            <person name="Daum C."/>
            <person name="Ng V."/>
            <person name="Clum A."/>
            <person name="Steindorff A."/>
            <person name="Ohm R.A."/>
            <person name="Martin F."/>
            <person name="Silar P."/>
            <person name="Natvig D.O."/>
            <person name="Lalanne C."/>
            <person name="Gautier V."/>
            <person name="Ament-Velasquez S.L."/>
            <person name="Kruys A."/>
            <person name="Hutchinson M.I."/>
            <person name="Powell A.J."/>
            <person name="Barry K."/>
            <person name="Miller A.N."/>
            <person name="Grigoriev I.V."/>
            <person name="Debuchy R."/>
            <person name="Gladieux P."/>
            <person name="Hiltunen Thoren M."/>
            <person name="Johannesson H."/>
        </authorList>
    </citation>
    <scope>NUCLEOTIDE SEQUENCE</scope>
    <source>
        <strain evidence="2">CBS 990.96</strain>
    </source>
</reference>
<keyword evidence="3" id="KW-1185">Reference proteome</keyword>
<dbReference type="EMBL" id="MU865658">
    <property type="protein sequence ID" value="KAK4220721.1"/>
    <property type="molecule type" value="Genomic_DNA"/>
</dbReference>
<accession>A0AAN6YL44</accession>
<proteinExistence type="predicted"/>
<sequence length="96" mass="11194">MQAILVAVKQQIASQQRNHNAQRNAQNEEHQQRDRATTGNNKREELYQKFGLGDRRGAIQENLRGSQIILSPRIRSKPRYHNRRNSSEPEENCSRS</sequence>
<dbReference type="Proteomes" id="UP001301958">
    <property type="component" value="Unassembled WGS sequence"/>
</dbReference>
<feature type="non-terminal residue" evidence="2">
    <location>
        <position position="96"/>
    </location>
</feature>
<feature type="compositionally biased region" description="Low complexity" evidence="1">
    <location>
        <begin position="15"/>
        <end position="25"/>
    </location>
</feature>
<feature type="compositionally biased region" description="Basic residues" evidence="1">
    <location>
        <begin position="74"/>
        <end position="84"/>
    </location>
</feature>
<protein>
    <submittedName>
        <fullName evidence="2">Uncharacterized protein</fullName>
    </submittedName>
</protein>
<feature type="compositionally biased region" description="Basic and acidic residues" evidence="1">
    <location>
        <begin position="26"/>
        <end position="58"/>
    </location>
</feature>
<gene>
    <name evidence="2" type="ORF">QBC38DRAFT_505509</name>
</gene>
<organism evidence="2 3">
    <name type="scientific">Podospora fimiseda</name>
    <dbReference type="NCBI Taxonomy" id="252190"/>
    <lineage>
        <taxon>Eukaryota</taxon>
        <taxon>Fungi</taxon>
        <taxon>Dikarya</taxon>
        <taxon>Ascomycota</taxon>
        <taxon>Pezizomycotina</taxon>
        <taxon>Sordariomycetes</taxon>
        <taxon>Sordariomycetidae</taxon>
        <taxon>Sordariales</taxon>
        <taxon>Podosporaceae</taxon>
        <taxon>Podospora</taxon>
    </lineage>
</organism>